<gene>
    <name evidence="4" type="ORF">CKO31_20230</name>
</gene>
<dbReference type="RefSeq" id="WP_200240984.1">
    <property type="nucleotide sequence ID" value="NZ_NRRV01000065.1"/>
</dbReference>
<evidence type="ECO:0000313" key="5">
    <source>
        <dbReference type="Proteomes" id="UP000748752"/>
    </source>
</evidence>
<feature type="coiled-coil region" evidence="1">
    <location>
        <begin position="47"/>
        <end position="91"/>
    </location>
</feature>
<keyword evidence="3" id="KW-1133">Transmembrane helix</keyword>
<dbReference type="Proteomes" id="UP000748752">
    <property type="component" value="Unassembled WGS sequence"/>
</dbReference>
<evidence type="ECO:0000256" key="3">
    <source>
        <dbReference type="SAM" id="Phobius"/>
    </source>
</evidence>
<evidence type="ECO:0000313" key="4">
    <source>
        <dbReference type="EMBL" id="MBK1633038.1"/>
    </source>
</evidence>
<keyword evidence="1" id="KW-0175">Coiled coil</keyword>
<feature type="transmembrane region" description="Helical" evidence="3">
    <location>
        <begin position="21"/>
        <end position="43"/>
    </location>
</feature>
<evidence type="ECO:0000256" key="2">
    <source>
        <dbReference type="SAM" id="MobiDB-lite"/>
    </source>
</evidence>
<organism evidence="4 5">
    <name type="scientific">Thiohalocapsa halophila</name>
    <dbReference type="NCBI Taxonomy" id="69359"/>
    <lineage>
        <taxon>Bacteria</taxon>
        <taxon>Pseudomonadati</taxon>
        <taxon>Pseudomonadota</taxon>
        <taxon>Gammaproteobacteria</taxon>
        <taxon>Chromatiales</taxon>
        <taxon>Chromatiaceae</taxon>
        <taxon>Thiohalocapsa</taxon>
    </lineage>
</organism>
<feature type="region of interest" description="Disordered" evidence="2">
    <location>
        <begin position="182"/>
        <end position="201"/>
    </location>
</feature>
<sequence>MARINLLPWREAERRRRQRNFFAATAAAVALVLLVGLGVRVQIDSMIAAQQSRNQLLEREIAELDQRIEKIEELEETKANLLARMDVIQQLQESRPEVVHLFDELVASIPDGVFLTAVKQSGNQVQVEGRAQSNARVSAFMRNIDASTWISKAKLLVIENKDQTGTGFSHFRLSFEQQHLDPEAAEDRRAGLPSPPGAAPG</sequence>
<reference evidence="4 5" key="1">
    <citation type="journal article" date="2020" name="Microorganisms">
        <title>Osmotic Adaptation and Compatible Solute Biosynthesis of Phototrophic Bacteria as Revealed from Genome Analyses.</title>
        <authorList>
            <person name="Imhoff J.F."/>
            <person name="Rahn T."/>
            <person name="Kunzel S."/>
            <person name="Keller A."/>
            <person name="Neulinger S.C."/>
        </authorList>
    </citation>
    <scope>NUCLEOTIDE SEQUENCE [LARGE SCALE GENOMIC DNA]</scope>
    <source>
        <strain evidence="4 5">DSM 6210</strain>
    </source>
</reference>
<evidence type="ECO:0000256" key="1">
    <source>
        <dbReference type="SAM" id="Coils"/>
    </source>
</evidence>
<dbReference type="PANTHER" id="PTHR40278">
    <property type="entry name" value="DNA UTILIZATION PROTEIN HOFN"/>
    <property type="match status" value="1"/>
</dbReference>
<comment type="caution">
    <text evidence="4">The sequence shown here is derived from an EMBL/GenBank/DDBJ whole genome shotgun (WGS) entry which is preliminary data.</text>
</comment>
<keyword evidence="5" id="KW-1185">Reference proteome</keyword>
<dbReference type="InterPro" id="IPR007813">
    <property type="entry name" value="PilN"/>
</dbReference>
<accession>A0ABS1CMF6</accession>
<dbReference type="Pfam" id="PF05137">
    <property type="entry name" value="PilN"/>
    <property type="match status" value="1"/>
</dbReference>
<proteinExistence type="predicted"/>
<keyword evidence="3" id="KW-0812">Transmembrane</keyword>
<dbReference type="EMBL" id="NRRV01000065">
    <property type="protein sequence ID" value="MBK1633038.1"/>
    <property type="molecule type" value="Genomic_DNA"/>
</dbReference>
<keyword evidence="3" id="KW-0472">Membrane</keyword>
<dbReference type="PANTHER" id="PTHR40278:SF2">
    <property type="entry name" value="TYPE IV PILUS INNER MEMBRANE COMPONENT PILN"/>
    <property type="match status" value="1"/>
</dbReference>
<protein>
    <submittedName>
        <fullName evidence="4">Pilus assembly protein PilN</fullName>
    </submittedName>
</protein>
<dbReference type="InterPro" id="IPR052534">
    <property type="entry name" value="Extracell_DNA_Util/SecSys_Comp"/>
</dbReference>
<name>A0ABS1CMF6_9GAMM</name>